<dbReference type="AlphaFoldDB" id="A0A6J6FFV5"/>
<proteinExistence type="predicted"/>
<gene>
    <name evidence="1" type="ORF">UFOPK1767_00756</name>
</gene>
<name>A0A6J6FFV5_9ZZZZ</name>
<accession>A0A6J6FFV5</accession>
<evidence type="ECO:0000313" key="1">
    <source>
        <dbReference type="EMBL" id="CAB4587742.1"/>
    </source>
</evidence>
<organism evidence="1">
    <name type="scientific">freshwater metagenome</name>
    <dbReference type="NCBI Taxonomy" id="449393"/>
    <lineage>
        <taxon>unclassified sequences</taxon>
        <taxon>metagenomes</taxon>
        <taxon>ecological metagenomes</taxon>
    </lineage>
</organism>
<reference evidence="1" key="1">
    <citation type="submission" date="2020-05" db="EMBL/GenBank/DDBJ databases">
        <authorList>
            <person name="Chiriac C."/>
            <person name="Salcher M."/>
            <person name="Ghai R."/>
            <person name="Kavagutti S V."/>
        </authorList>
    </citation>
    <scope>NUCLEOTIDE SEQUENCE</scope>
</reference>
<protein>
    <submittedName>
        <fullName evidence="1">Unannotated protein</fullName>
    </submittedName>
</protein>
<sequence length="79" mass="8699">MSSSSWMIQYAPNNINTRVTIAALSPTNCARLRISPGRLDARIVMKMMLSIPSTISRIVRVDIDNQTAGSVKNSIIYTS</sequence>
<dbReference type="EMBL" id="CAEZTZ010000099">
    <property type="protein sequence ID" value="CAB4587742.1"/>
    <property type="molecule type" value="Genomic_DNA"/>
</dbReference>